<dbReference type="GO" id="GO:0005886">
    <property type="term" value="C:plasma membrane"/>
    <property type="evidence" value="ECO:0007669"/>
    <property type="project" value="UniProtKB-SubCell"/>
</dbReference>
<dbReference type="InterPro" id="IPR008928">
    <property type="entry name" value="6-hairpin_glycosidase_sf"/>
</dbReference>
<dbReference type="InterPro" id="IPR011613">
    <property type="entry name" value="GH15-like"/>
</dbReference>
<dbReference type="Proteomes" id="UP000325440">
    <property type="component" value="Unassembled WGS sequence"/>
</dbReference>
<keyword evidence="5 13" id="KW-1003">Cell membrane</keyword>
<dbReference type="GO" id="GO:0005977">
    <property type="term" value="P:glycogen metabolic process"/>
    <property type="evidence" value="ECO:0007669"/>
    <property type="project" value="UniProtKB-UniPathway"/>
</dbReference>
<dbReference type="GO" id="GO:0005516">
    <property type="term" value="F:calmodulin binding"/>
    <property type="evidence" value="ECO:0007669"/>
    <property type="project" value="UniProtKB-KW"/>
</dbReference>
<evidence type="ECO:0000256" key="9">
    <source>
        <dbReference type="ARBA" id="ARBA00023136"/>
    </source>
</evidence>
<accession>A0A5E4LZ04</accession>
<dbReference type="AlphaFoldDB" id="A0A5E4LZ04"/>
<feature type="domain" description="GH15-like" evidence="14">
    <location>
        <begin position="14"/>
        <end position="906"/>
    </location>
</feature>
<proteinExistence type="inferred from homology"/>
<dbReference type="InterPro" id="IPR012341">
    <property type="entry name" value="6hp_glycosidase-like_sf"/>
</dbReference>
<sequence>MSMSMSKINNRSQRLDYFYNVVHSIILCHQNPVTGLFPAGPNNSHAWIRDNVYTVLAVWGLSMACNKMADMDEDRAKTYELEQSCVKLMRGLLMAMMQQKDKVEQFKISQNPLHSLHAKYSSETGQTVVGDNEWGHLQIDAVSLYLLILAQMTASGLQIVFNLDEVSFIQNLVFYIESAYCIPDYGIWERGDKSNHGLPELNASSIGIAKAALEAMNDLDLFGARGGPSSVIHILSDEAQKCHAVLQSMLPRESNSKELDSSLLAVISFPAFSVDDPQLIQLTRNAIVSNLKGKYGCKRFLRDGHKTPCEDSNRLHYDLHELRIFEKIECEWPLFYCYLILDYCFQNDMETVNFYVNALEKIMITSEDNIKLVPELYAVENENIKAEFENPGSQKRIALGRCPFLWAQSLYILGKLLQENFLAVGELDPLNRRLCLEKKPDVVVQVVILAEDNEIRDLLLQHDIQIQTISEVSPIEVQPSTVLSHLYTYLGRNEKLGLSGRKSRDVGILSTSKLYTLQDKIFAFTPQTLDLDQYYMGNDIELLANNIMMDLAFLTMSWRYMLGRPTYTIIASSSFVDQGKIPLAMISTIKKLKSGYINGTRVTLGNLNNFLSTSCVTNLSFLGSQEIGMPYKLNFEVEQYLNQHTIKSFSNQSTLLTNMPSKPTKMKRKMSVKGAIKKTRSFMLDAEERRIQLGEIQAATHLLEQQSSSTENKLTVDIKRDPHTRSRLHSLLNNNRGSTELLYAEAEFDGILSMLSESDLLEEKGDILQYLVDTFGLEYDTGLLEDSKPVLVKDLLKLLYEKACQQNRWGLVRHTAGMLGKRVEDLAKALTDLLVRQKQVTIGMPPYNEHTISTPLPEGELRQVIHDAYGDDESTAMLTQELIVYLAMFVRTEPQLFLEMLRLRVGLIIQVMAGELSRTLNCTGEEGSEHLFNLSPFEMKNLLHHIMSGKEFILTSFGRGNFSVISYKSSHVSKKSQIEGLLYGDNVETNNGVLESYKQGQWLRRRRLDGALNRVPREFYKSVWIILEKCAGIAIDGKLLPRNLTQEMTSGELKFALAVETVLNWIPHPEYRQLIVETLMIFTLYAEQKISSGPNKIITIEDFVHKANELFLQDQISVNGDATLCCAKTHKEMTEAGTLLCGGAAYICQHFYDSAPSGSYGTMSYIIRAIAFVLEDSLGLIDVDCSIS</sequence>
<evidence type="ECO:0000256" key="3">
    <source>
        <dbReference type="ARBA" id="ARBA00005131"/>
    </source>
</evidence>
<keyword evidence="10 13" id="KW-0119">Carbohydrate metabolism</keyword>
<keyword evidence="16" id="KW-0378">Hydrolase</keyword>
<dbReference type="GO" id="GO:0016798">
    <property type="term" value="F:hydrolase activity, acting on glycosyl bonds"/>
    <property type="evidence" value="ECO:0007669"/>
    <property type="project" value="UniProtKB-KW"/>
</dbReference>
<dbReference type="FunFam" id="1.50.10.10:FF:000004">
    <property type="entry name" value="Phosphorylase b kinase regulatory subunit"/>
    <property type="match status" value="1"/>
</dbReference>
<dbReference type="InterPro" id="IPR045583">
    <property type="entry name" value="KPBA/B_C"/>
</dbReference>
<keyword evidence="17" id="KW-1185">Reference proteome</keyword>
<evidence type="ECO:0000259" key="14">
    <source>
        <dbReference type="Pfam" id="PF00723"/>
    </source>
</evidence>
<evidence type="ECO:0000256" key="4">
    <source>
        <dbReference type="ARBA" id="ARBA00007128"/>
    </source>
</evidence>
<evidence type="ECO:0000256" key="6">
    <source>
        <dbReference type="ARBA" id="ARBA00022553"/>
    </source>
</evidence>
<keyword evidence="8 13" id="KW-0112">Calmodulin-binding</keyword>
<evidence type="ECO:0000259" key="15">
    <source>
        <dbReference type="Pfam" id="PF19292"/>
    </source>
</evidence>
<gene>
    <name evidence="16" type="ORF">CINCED_3A002522</name>
</gene>
<keyword evidence="16" id="KW-0326">Glycosidase</keyword>
<evidence type="ECO:0000256" key="12">
    <source>
        <dbReference type="ARBA" id="ARBA00023289"/>
    </source>
</evidence>
<organism evidence="16 17">
    <name type="scientific">Cinara cedri</name>
    <dbReference type="NCBI Taxonomy" id="506608"/>
    <lineage>
        <taxon>Eukaryota</taxon>
        <taxon>Metazoa</taxon>
        <taxon>Ecdysozoa</taxon>
        <taxon>Arthropoda</taxon>
        <taxon>Hexapoda</taxon>
        <taxon>Insecta</taxon>
        <taxon>Pterygota</taxon>
        <taxon>Neoptera</taxon>
        <taxon>Paraneoptera</taxon>
        <taxon>Hemiptera</taxon>
        <taxon>Sternorrhyncha</taxon>
        <taxon>Aphidomorpha</taxon>
        <taxon>Aphidoidea</taxon>
        <taxon>Aphididae</taxon>
        <taxon>Lachninae</taxon>
        <taxon>Cinara</taxon>
    </lineage>
</organism>
<evidence type="ECO:0000256" key="8">
    <source>
        <dbReference type="ARBA" id="ARBA00022860"/>
    </source>
</evidence>
<evidence type="ECO:0000313" key="16">
    <source>
        <dbReference type="EMBL" id="VVC24144.1"/>
    </source>
</evidence>
<protein>
    <recommendedName>
        <fullName evidence="13">Phosphorylase b kinase regulatory subunit</fullName>
    </recommendedName>
</protein>
<keyword evidence="12 13" id="KW-0636">Prenylation</keyword>
<comment type="similarity">
    <text evidence="4 13">Belongs to the phosphorylase b kinase regulatory chain family.</text>
</comment>
<comment type="subcellular location">
    <subcellularLocation>
        <location evidence="2 13">Cell membrane</location>
        <topology evidence="2 13">Lipid-anchor</topology>
        <orientation evidence="2 13">Cytoplasmic side</orientation>
    </subcellularLocation>
</comment>
<dbReference type="Pfam" id="PF00723">
    <property type="entry name" value="Glyco_hydro_15"/>
    <property type="match status" value="1"/>
</dbReference>
<comment type="function">
    <text evidence="1">Phosphorylase b kinase catalyzes the phosphorylation of serine in certain substrates, including troponin I. The alpha chain may bind calmodulin.</text>
</comment>
<reference evidence="16 17" key="1">
    <citation type="submission" date="2019-08" db="EMBL/GenBank/DDBJ databases">
        <authorList>
            <person name="Alioto T."/>
            <person name="Alioto T."/>
            <person name="Gomez Garrido J."/>
        </authorList>
    </citation>
    <scope>NUCLEOTIDE SEQUENCE [LARGE SCALE GENOMIC DNA]</scope>
</reference>
<evidence type="ECO:0000256" key="7">
    <source>
        <dbReference type="ARBA" id="ARBA00022600"/>
    </source>
</evidence>
<dbReference type="Pfam" id="PF19292">
    <property type="entry name" value="KPBB_C"/>
    <property type="match status" value="1"/>
</dbReference>
<evidence type="ECO:0000256" key="1">
    <source>
        <dbReference type="ARBA" id="ARBA00002837"/>
    </source>
</evidence>
<dbReference type="GO" id="GO:0005964">
    <property type="term" value="C:phosphorylase kinase complex"/>
    <property type="evidence" value="ECO:0007669"/>
    <property type="project" value="TreeGrafter"/>
</dbReference>
<evidence type="ECO:0000256" key="11">
    <source>
        <dbReference type="ARBA" id="ARBA00023288"/>
    </source>
</evidence>
<keyword evidence="7 13" id="KW-0321">Glycogen metabolism</keyword>
<keyword evidence="9 13" id="KW-0472">Membrane</keyword>
<keyword evidence="6" id="KW-0597">Phosphoprotein</keyword>
<feature type="domain" description="Phosphorylase b kinase regulatory subunit alpha/beta C-terminal" evidence="15">
    <location>
        <begin position="919"/>
        <end position="1087"/>
    </location>
</feature>
<evidence type="ECO:0000256" key="13">
    <source>
        <dbReference type="RuleBase" id="RU364123"/>
    </source>
</evidence>
<evidence type="ECO:0000256" key="5">
    <source>
        <dbReference type="ARBA" id="ARBA00022475"/>
    </source>
</evidence>
<dbReference type="EMBL" id="CABPRJ010000001">
    <property type="protein sequence ID" value="VVC24144.1"/>
    <property type="molecule type" value="Genomic_DNA"/>
</dbReference>
<keyword evidence="11 13" id="KW-0449">Lipoprotein</keyword>
<name>A0A5E4LZ04_9HEMI</name>
<evidence type="ECO:0000256" key="10">
    <source>
        <dbReference type="ARBA" id="ARBA00023277"/>
    </source>
</evidence>
<dbReference type="OrthoDB" id="5971574at2759"/>
<dbReference type="PANTHER" id="PTHR10749">
    <property type="entry name" value="PHOSPHORYLASE B KINASE REGULATORY SUBUNIT"/>
    <property type="match status" value="1"/>
</dbReference>
<evidence type="ECO:0000313" key="17">
    <source>
        <dbReference type="Proteomes" id="UP000325440"/>
    </source>
</evidence>
<dbReference type="UniPathway" id="UPA00163"/>
<dbReference type="Gene3D" id="1.50.10.10">
    <property type="match status" value="1"/>
</dbReference>
<dbReference type="SUPFAM" id="SSF48208">
    <property type="entry name" value="Six-hairpin glycosidases"/>
    <property type="match status" value="1"/>
</dbReference>
<evidence type="ECO:0000256" key="2">
    <source>
        <dbReference type="ARBA" id="ARBA00004342"/>
    </source>
</evidence>
<dbReference type="InterPro" id="IPR008734">
    <property type="entry name" value="PHK_A/B_su"/>
</dbReference>
<dbReference type="PANTHER" id="PTHR10749:SF7">
    <property type="entry name" value="PHOSPHORYLASE B KINASE REGULATORY SUBUNIT ALPHA-RELATED"/>
    <property type="match status" value="1"/>
</dbReference>
<comment type="pathway">
    <text evidence="3 13">Glycan biosynthesis; glycogen metabolism.</text>
</comment>